<accession>A0A0L1KE76</accession>
<feature type="domain" description="OmpA-like" evidence="6">
    <location>
        <begin position="174"/>
        <end position="293"/>
    </location>
</feature>
<dbReference type="STRING" id="1306953.J121_2605"/>
<dbReference type="Pfam" id="PF00691">
    <property type="entry name" value="OmpA"/>
    <property type="match status" value="1"/>
</dbReference>
<dbReference type="InterPro" id="IPR050330">
    <property type="entry name" value="Bact_OuterMem_StrucFunc"/>
</dbReference>
<dbReference type="Proteomes" id="UP000037446">
    <property type="component" value="Unassembled WGS sequence"/>
</dbReference>
<evidence type="ECO:0000256" key="3">
    <source>
        <dbReference type="ARBA" id="ARBA00023237"/>
    </source>
</evidence>
<feature type="chain" id="PRO_5005554807" evidence="5">
    <location>
        <begin position="28"/>
        <end position="302"/>
    </location>
</feature>
<keyword evidence="3" id="KW-0998">Cell outer membrane</keyword>
<evidence type="ECO:0000259" key="6">
    <source>
        <dbReference type="PROSITE" id="PS51123"/>
    </source>
</evidence>
<dbReference type="Gene3D" id="3.30.1330.60">
    <property type="entry name" value="OmpA-like domain"/>
    <property type="match status" value="1"/>
</dbReference>
<sequence>MIALSKSSKTVAALAALVLPVTAGAQAQELEPQGGANSGGEPMTVVGTTPSDLSGMPEGPEFEGVISARDGDKVQVTSADGTRTVVALSPATEIRSSGGFLGLDKDQLSAADLLNGLPVEVETVEWANRGLIATKVALKSKHLETARMIHTGTDQRFTANEAATEALRGRVANIDQYNIKGTTNVYFDTAKYNLSQQARYELCQAAAQAKNTDNALLLVVGYTDSTGDYEYNQELSEKRASRVVNFLQQECDWAPYRMLTPTGMAEADPAADNTTEQGKAQNRRVAVNILVSKSVDGMNSGL</sequence>
<name>A0A0L1KE76_9SPHN</name>
<comment type="subcellular location">
    <subcellularLocation>
        <location evidence="1">Cell outer membrane</location>
    </subcellularLocation>
</comment>
<gene>
    <name evidence="7" type="ORF">J121_2605</name>
</gene>
<evidence type="ECO:0000256" key="5">
    <source>
        <dbReference type="SAM" id="SignalP"/>
    </source>
</evidence>
<comment type="caution">
    <text evidence="7">The sequence shown here is derived from an EMBL/GenBank/DDBJ whole genome shotgun (WGS) entry which is preliminary data.</text>
</comment>
<evidence type="ECO:0000256" key="1">
    <source>
        <dbReference type="ARBA" id="ARBA00004442"/>
    </source>
</evidence>
<dbReference type="PANTHER" id="PTHR30329">
    <property type="entry name" value="STATOR ELEMENT OF FLAGELLAR MOTOR COMPLEX"/>
    <property type="match status" value="1"/>
</dbReference>
<protein>
    <submittedName>
        <fullName evidence="7">Outer membrane protein A</fullName>
    </submittedName>
</protein>
<dbReference type="PATRIC" id="fig|1306953.7.peg.2694"/>
<keyword evidence="2 4" id="KW-0472">Membrane</keyword>
<dbReference type="AlphaFoldDB" id="A0A0L1KE76"/>
<dbReference type="GO" id="GO:0009279">
    <property type="term" value="C:cell outer membrane"/>
    <property type="evidence" value="ECO:0007669"/>
    <property type="project" value="UniProtKB-SubCell"/>
</dbReference>
<dbReference type="CDD" id="cd07185">
    <property type="entry name" value="OmpA_C-like"/>
    <property type="match status" value="1"/>
</dbReference>
<dbReference type="InterPro" id="IPR036737">
    <property type="entry name" value="OmpA-like_sf"/>
</dbReference>
<feature type="signal peptide" evidence="5">
    <location>
        <begin position="1"/>
        <end position="27"/>
    </location>
</feature>
<evidence type="ECO:0000313" key="8">
    <source>
        <dbReference type="Proteomes" id="UP000037446"/>
    </source>
</evidence>
<evidence type="ECO:0000256" key="2">
    <source>
        <dbReference type="ARBA" id="ARBA00023136"/>
    </source>
</evidence>
<dbReference type="EMBL" id="JYNE01000023">
    <property type="protein sequence ID" value="KNH02355.1"/>
    <property type="molecule type" value="Genomic_DNA"/>
</dbReference>
<dbReference type="InterPro" id="IPR006664">
    <property type="entry name" value="OMP_bac"/>
</dbReference>
<reference evidence="7" key="1">
    <citation type="submission" date="2015-02" db="EMBL/GenBank/DDBJ databases">
        <authorList>
            <person name="Chooi Y.-H."/>
        </authorList>
    </citation>
    <scope>NUCLEOTIDE SEQUENCE [LARGE SCALE GENOMIC DNA]</scope>
    <source>
        <strain evidence="7">LAMA 915</strain>
    </source>
</reference>
<dbReference type="SUPFAM" id="SSF103088">
    <property type="entry name" value="OmpA-like"/>
    <property type="match status" value="1"/>
</dbReference>
<dbReference type="RefSeq" id="WP_050600358.1">
    <property type="nucleotide sequence ID" value="NZ_JYNE01000023.1"/>
</dbReference>
<keyword evidence="5" id="KW-0732">Signal</keyword>
<dbReference type="InterPro" id="IPR006665">
    <property type="entry name" value="OmpA-like"/>
</dbReference>
<evidence type="ECO:0000256" key="4">
    <source>
        <dbReference type="PROSITE-ProRule" id="PRU00473"/>
    </source>
</evidence>
<evidence type="ECO:0000313" key="7">
    <source>
        <dbReference type="EMBL" id="KNH02355.1"/>
    </source>
</evidence>
<organism evidence="7 8">
    <name type="scientific">Qipengyuania citrea LAMA 915</name>
    <dbReference type="NCBI Taxonomy" id="1306953"/>
    <lineage>
        <taxon>Bacteria</taxon>
        <taxon>Pseudomonadati</taxon>
        <taxon>Pseudomonadota</taxon>
        <taxon>Alphaproteobacteria</taxon>
        <taxon>Sphingomonadales</taxon>
        <taxon>Erythrobacteraceae</taxon>
        <taxon>Qipengyuania</taxon>
    </lineage>
</organism>
<dbReference type="PANTHER" id="PTHR30329:SF21">
    <property type="entry name" value="LIPOPROTEIN YIAD-RELATED"/>
    <property type="match status" value="1"/>
</dbReference>
<dbReference type="PRINTS" id="PR01021">
    <property type="entry name" value="OMPADOMAIN"/>
</dbReference>
<dbReference type="PROSITE" id="PS51123">
    <property type="entry name" value="OMPA_2"/>
    <property type="match status" value="1"/>
</dbReference>
<proteinExistence type="predicted"/>
<dbReference type="PRINTS" id="PR01023">
    <property type="entry name" value="NAFLGMOTY"/>
</dbReference>